<feature type="binding site" evidence="2">
    <location>
        <begin position="10"/>
        <end position="17"/>
    </location>
    <ligand>
        <name>substrate</name>
    </ligand>
</feature>
<protein>
    <submittedName>
        <fullName evidence="3">Histidine phosphatase family protein</fullName>
    </submittedName>
</protein>
<proteinExistence type="predicted"/>
<organism evidence="3 4">
    <name type="scientific">Glutamicibacter soli</name>
    <dbReference type="NCBI Taxonomy" id="453836"/>
    <lineage>
        <taxon>Bacteria</taxon>
        <taxon>Bacillati</taxon>
        <taxon>Actinomycetota</taxon>
        <taxon>Actinomycetes</taxon>
        <taxon>Micrococcales</taxon>
        <taxon>Micrococcaceae</taxon>
        <taxon>Glutamicibacter</taxon>
    </lineage>
</organism>
<dbReference type="InterPro" id="IPR029033">
    <property type="entry name" value="His_PPase_superfam"/>
</dbReference>
<dbReference type="PANTHER" id="PTHR48100">
    <property type="entry name" value="BROAD-SPECIFICITY PHOSPHATASE YOR283W-RELATED"/>
    <property type="match status" value="1"/>
</dbReference>
<dbReference type="Pfam" id="PF00300">
    <property type="entry name" value="His_Phos_1"/>
    <property type="match status" value="1"/>
</dbReference>
<dbReference type="SMART" id="SM00855">
    <property type="entry name" value="PGAM"/>
    <property type="match status" value="1"/>
</dbReference>
<evidence type="ECO:0000313" key="4">
    <source>
        <dbReference type="Proteomes" id="UP000252167"/>
    </source>
</evidence>
<dbReference type="InterPro" id="IPR013078">
    <property type="entry name" value="His_Pase_superF_clade-1"/>
</dbReference>
<evidence type="ECO:0000313" key="3">
    <source>
        <dbReference type="EMBL" id="RBM01691.1"/>
    </source>
</evidence>
<feature type="binding site" evidence="2">
    <location>
        <position position="61"/>
    </location>
    <ligand>
        <name>substrate</name>
    </ligand>
</feature>
<dbReference type="InterPro" id="IPR050275">
    <property type="entry name" value="PGM_Phosphatase"/>
</dbReference>
<dbReference type="CDD" id="cd07067">
    <property type="entry name" value="HP_PGM_like"/>
    <property type="match status" value="1"/>
</dbReference>
<dbReference type="AlphaFoldDB" id="A0A365YG57"/>
<dbReference type="InterPro" id="IPR001345">
    <property type="entry name" value="PG/BPGM_mutase_AS"/>
</dbReference>
<gene>
    <name evidence="3" type="ORF">C1H84_07570</name>
</gene>
<accession>A0A365YG57</accession>
<sequence>MTATTIVLIRHGQTEWNRAQRLHGRSDLPLNATGIAQAHSLAAELSCDGPWDAVYSSPLFRACQSAQILADALGIAKVQENPELMERDFGESEGRLVKGLDDEQRRLLMEVGEPEDHLVQRGVNVLFKISVQHPQQRVLVVSHGAWIGSVLTALSGEAHPPLANAQMIELDPALLGNFVAREPLWH</sequence>
<dbReference type="RefSeq" id="WP_113607016.1">
    <property type="nucleotide sequence ID" value="NZ_POAF01000003.1"/>
</dbReference>
<feature type="active site" description="Tele-phosphohistidine intermediate" evidence="1">
    <location>
        <position position="11"/>
    </location>
</feature>
<name>A0A365YG57_9MICC</name>
<evidence type="ECO:0000256" key="2">
    <source>
        <dbReference type="PIRSR" id="PIRSR613078-2"/>
    </source>
</evidence>
<keyword evidence="4" id="KW-1185">Reference proteome</keyword>
<comment type="caution">
    <text evidence="3">The sequence shown here is derived from an EMBL/GenBank/DDBJ whole genome shotgun (WGS) entry which is preliminary data.</text>
</comment>
<dbReference type="GO" id="GO:0016791">
    <property type="term" value="F:phosphatase activity"/>
    <property type="evidence" value="ECO:0007669"/>
    <property type="project" value="TreeGrafter"/>
</dbReference>
<dbReference type="Gene3D" id="3.40.50.1240">
    <property type="entry name" value="Phosphoglycerate mutase-like"/>
    <property type="match status" value="1"/>
</dbReference>
<dbReference type="EMBL" id="POAF01000003">
    <property type="protein sequence ID" value="RBM01691.1"/>
    <property type="molecule type" value="Genomic_DNA"/>
</dbReference>
<dbReference type="PROSITE" id="PS00175">
    <property type="entry name" value="PG_MUTASE"/>
    <property type="match status" value="1"/>
</dbReference>
<reference evidence="3 4" key="1">
    <citation type="submission" date="2018-01" db="EMBL/GenBank/DDBJ databases">
        <title>Glutamicibacter soli strain NHPC-3 Whole genome sequence and assembly.</title>
        <authorList>
            <person name="Choudhury P."/>
            <person name="Gupta D."/>
            <person name="Sengupta K."/>
            <person name="Jawed A."/>
            <person name="Sultana N."/>
            <person name="Saha P."/>
        </authorList>
    </citation>
    <scope>NUCLEOTIDE SEQUENCE [LARGE SCALE GENOMIC DNA]</scope>
    <source>
        <strain evidence="3 4">NHPC-3</strain>
    </source>
</reference>
<dbReference type="PANTHER" id="PTHR48100:SF44">
    <property type="entry name" value="PHOSPHATASE C1620.13-RELATED"/>
    <property type="match status" value="1"/>
</dbReference>
<dbReference type="GO" id="GO:0005829">
    <property type="term" value="C:cytosol"/>
    <property type="evidence" value="ECO:0007669"/>
    <property type="project" value="TreeGrafter"/>
</dbReference>
<dbReference type="Proteomes" id="UP000252167">
    <property type="component" value="Unassembled WGS sequence"/>
</dbReference>
<dbReference type="SUPFAM" id="SSF53254">
    <property type="entry name" value="Phosphoglycerate mutase-like"/>
    <property type="match status" value="1"/>
</dbReference>
<evidence type="ECO:0000256" key="1">
    <source>
        <dbReference type="PIRSR" id="PIRSR613078-1"/>
    </source>
</evidence>
<feature type="active site" description="Proton donor/acceptor" evidence="1">
    <location>
        <position position="86"/>
    </location>
</feature>